<reference evidence="2 3" key="1">
    <citation type="submission" date="2017-01" db="EMBL/GenBank/DDBJ databases">
        <title>Genome sequence of Rhodovulum viride JA756.</title>
        <authorList>
            <person name="Lakshmi K.V."/>
            <person name="Tushar L.D."/>
            <person name="Sasikala C."/>
            <person name="Venkataramana C."/>
        </authorList>
    </citation>
    <scope>NUCLEOTIDE SEQUENCE [LARGE SCALE GENOMIC DNA]</scope>
    <source>
        <strain evidence="2 3">JA756</strain>
    </source>
</reference>
<dbReference type="EMBL" id="MUAV01000015">
    <property type="protein sequence ID" value="RAP40801.1"/>
    <property type="molecule type" value="Genomic_DNA"/>
</dbReference>
<dbReference type="InterPro" id="IPR001509">
    <property type="entry name" value="Epimerase_deHydtase"/>
</dbReference>
<keyword evidence="3" id="KW-1185">Reference proteome</keyword>
<evidence type="ECO:0000313" key="3">
    <source>
        <dbReference type="Proteomes" id="UP000248659"/>
    </source>
</evidence>
<dbReference type="Proteomes" id="UP000248659">
    <property type="component" value="Unassembled WGS sequence"/>
</dbReference>
<dbReference type="InterPro" id="IPR029021">
    <property type="entry name" value="Prot-tyrosine_phosphatase-like"/>
</dbReference>
<name>A0ABX9DEL8_9RHOB</name>
<dbReference type="InterPro" id="IPR036291">
    <property type="entry name" value="NAD(P)-bd_dom_sf"/>
</dbReference>
<evidence type="ECO:0000313" key="2">
    <source>
        <dbReference type="EMBL" id="RAP40801.1"/>
    </source>
</evidence>
<proteinExistence type="predicted"/>
<dbReference type="InterPro" id="IPR050177">
    <property type="entry name" value="Lipid_A_modif_metabolic_enz"/>
</dbReference>
<accession>A0ABX9DEL8</accession>
<evidence type="ECO:0000259" key="1">
    <source>
        <dbReference type="Pfam" id="PF01370"/>
    </source>
</evidence>
<dbReference type="SUPFAM" id="SSF51735">
    <property type="entry name" value="NAD(P)-binding Rossmann-fold domains"/>
    <property type="match status" value="1"/>
</dbReference>
<organism evidence="2 3">
    <name type="scientific">Rhodovulum viride</name>
    <dbReference type="NCBI Taxonomy" id="1231134"/>
    <lineage>
        <taxon>Bacteria</taxon>
        <taxon>Pseudomonadati</taxon>
        <taxon>Pseudomonadota</taxon>
        <taxon>Alphaproteobacteria</taxon>
        <taxon>Rhodobacterales</taxon>
        <taxon>Paracoccaceae</taxon>
        <taxon>Rhodovulum</taxon>
    </lineage>
</organism>
<feature type="domain" description="NAD-dependent epimerase/dehydratase" evidence="1">
    <location>
        <begin position="126"/>
        <end position="327"/>
    </location>
</feature>
<dbReference type="Gene3D" id="3.90.190.10">
    <property type="entry name" value="Protein tyrosine phosphatase superfamily"/>
    <property type="match status" value="1"/>
</dbReference>
<comment type="caution">
    <text evidence="2">The sequence shown here is derived from an EMBL/GenBank/DDBJ whole genome shotgun (WGS) entry which is preliminary data.</text>
</comment>
<dbReference type="CDD" id="cd08946">
    <property type="entry name" value="SDR_e"/>
    <property type="match status" value="1"/>
</dbReference>
<sequence>MIRWIVPGRLATGPAREAHLEGATRIDLRHLVDAAGNATDAVARHVADGVAALERGETLLLVCDFGVSRSNAVAAGVLARWQGLPFDAAVARVIEATGEREIKLDMLDTVRVALGAARRRQGGRTLVTGATGFIGRHLCTAFPDRVTGVGGRETLDLLAAPAQIAARLGEARAGRVIHLAHPRIYTNNAALGEALTMQKNLMDAAASLGVRLVLVSCAAVFAGGTTTGPVPPSAPPCPRGVAGQIKALQEGLLKLTVEASGLEACVVRLAQTYGPGGLRPRLIQSFAEAIAAGRPVTTHRFEDGPAKLELLHVDDAVRGLVEIAEAGTAPVYHLGSDDIATPAEIAGMIATRLDQRLDLAELPVAGRADRVRLDWSATRDDLGWRPRIALADGLAETLVALGLPGHSRD</sequence>
<dbReference type="RefSeq" id="WP_181498059.1">
    <property type="nucleotide sequence ID" value="NZ_MUAV01000015.1"/>
</dbReference>
<protein>
    <recommendedName>
        <fullName evidence="1">NAD-dependent epimerase/dehydratase domain-containing protein</fullName>
    </recommendedName>
</protein>
<dbReference type="Pfam" id="PF01370">
    <property type="entry name" value="Epimerase"/>
    <property type="match status" value="1"/>
</dbReference>
<gene>
    <name evidence="2" type="ORF">BYZ73_13630</name>
</gene>
<dbReference type="Gene3D" id="3.40.50.720">
    <property type="entry name" value="NAD(P)-binding Rossmann-like Domain"/>
    <property type="match status" value="1"/>
</dbReference>
<dbReference type="PANTHER" id="PTHR43245">
    <property type="entry name" value="BIFUNCTIONAL POLYMYXIN RESISTANCE PROTEIN ARNA"/>
    <property type="match status" value="1"/>
</dbReference>